<dbReference type="Gene3D" id="3.40.50.300">
    <property type="entry name" value="P-loop containing nucleotide triphosphate hydrolases"/>
    <property type="match status" value="1"/>
</dbReference>
<dbReference type="GO" id="GO:0005524">
    <property type="term" value="F:ATP binding"/>
    <property type="evidence" value="ECO:0007669"/>
    <property type="project" value="UniProtKB-KW"/>
</dbReference>
<evidence type="ECO:0000313" key="7">
    <source>
        <dbReference type="Proteomes" id="UP000037784"/>
    </source>
</evidence>
<evidence type="ECO:0000256" key="2">
    <source>
        <dbReference type="ARBA" id="ARBA00022741"/>
    </source>
</evidence>
<gene>
    <name evidence="6" type="primary">afuC</name>
    <name evidence="6" type="ORF">ARMA_1787</name>
</gene>
<dbReference type="InterPro" id="IPR050093">
    <property type="entry name" value="ABC_SmlMolc_Importer"/>
</dbReference>
<keyword evidence="3 6" id="KW-0067">ATP-binding</keyword>
<keyword evidence="1" id="KW-0813">Transport</keyword>
<sequence length="361" mass="40079">MNNLTLNVYEGEVLALLGPSGCGKTTTLRLIAGFEQPDTGIIRVGDRIVAGPGRWVPPEQRGIGIVFQEYALFPHMSVADNVAFGLHRLPRAEREQRVREVLDLVGLGEYASRYPHELSGGQQQRVALARALAPQPVVVLLDEPFSNLDADLRQYMRHEVKRILREWGSTAIFVTHDQEEALSVGDRVAVLNAGRLEQVGTPEYVFHHPATRFVADFLGLADFLPARSTQDGLETEIGFVRQPVPGELGRALEVMIRPHDVRLRFAPEGRGLIVGRQFHGDCYVYAVQLPSGRIVHSEQDHTVDMPVGTRVDVLLDAGHTLTCFEGERAILCPQECELPALRVQHQTEPLAMPPVEMHAPR</sequence>
<dbReference type="InterPro" id="IPR027417">
    <property type="entry name" value="P-loop_NTPase"/>
</dbReference>
<evidence type="ECO:0000259" key="5">
    <source>
        <dbReference type="PROSITE" id="PS50893"/>
    </source>
</evidence>
<protein>
    <recommendedName>
        <fullName evidence="4">ABC-type quaternary amine transporter</fullName>
        <ecNumber evidence="4">7.6.2.9</ecNumber>
    </recommendedName>
</protein>
<dbReference type="InterPro" id="IPR013611">
    <property type="entry name" value="Transp-assoc_OB_typ2"/>
</dbReference>
<dbReference type="FunFam" id="3.40.50.300:FF:000425">
    <property type="entry name" value="Probable ABC transporter, ATP-binding subunit"/>
    <property type="match status" value="1"/>
</dbReference>
<keyword evidence="6" id="KW-0378">Hydrolase</keyword>
<dbReference type="PANTHER" id="PTHR42781">
    <property type="entry name" value="SPERMIDINE/PUTRESCINE IMPORT ATP-BINDING PROTEIN POTA"/>
    <property type="match status" value="1"/>
</dbReference>
<accession>A0A0M9UCV3</accession>
<dbReference type="InParanoid" id="A0A0M9UCV3"/>
<dbReference type="InterPro" id="IPR003439">
    <property type="entry name" value="ABC_transporter-like_ATP-bd"/>
</dbReference>
<dbReference type="AlphaFoldDB" id="A0A0M9UCV3"/>
<dbReference type="Proteomes" id="UP000037784">
    <property type="component" value="Unassembled WGS sequence"/>
</dbReference>
<feature type="domain" description="ABC transporter" evidence="5">
    <location>
        <begin position="1"/>
        <end position="218"/>
    </location>
</feature>
<reference evidence="7" key="2">
    <citation type="submission" date="2015-08" db="EMBL/GenBank/DDBJ databases">
        <title>Draft Genome Sequence of a Heterotrophic Facultative Anaerobic Bacterium Ardenticatena maritima Strain 110S.</title>
        <authorList>
            <person name="Kawaichi S."/>
            <person name="Yoshida T."/>
            <person name="Sako Y."/>
            <person name="Nakamura R."/>
        </authorList>
    </citation>
    <scope>NUCLEOTIDE SEQUENCE [LARGE SCALE GENOMIC DNA]</scope>
    <source>
        <strain evidence="7">110S</strain>
    </source>
</reference>
<dbReference type="InterPro" id="IPR003593">
    <property type="entry name" value="AAA+_ATPase"/>
</dbReference>
<dbReference type="InterPro" id="IPR008995">
    <property type="entry name" value="Mo/tungstate-bd_C_term_dom"/>
</dbReference>
<proteinExistence type="predicted"/>
<organism evidence="6 7">
    <name type="scientific">Ardenticatena maritima</name>
    <dbReference type="NCBI Taxonomy" id="872965"/>
    <lineage>
        <taxon>Bacteria</taxon>
        <taxon>Bacillati</taxon>
        <taxon>Chloroflexota</taxon>
        <taxon>Ardenticatenia</taxon>
        <taxon>Ardenticatenales</taxon>
        <taxon>Ardenticatenaceae</taxon>
        <taxon>Ardenticatena</taxon>
    </lineage>
</organism>
<name>A0A0M9UCV3_9CHLR</name>
<comment type="caution">
    <text evidence="6">The sequence shown here is derived from an EMBL/GenBank/DDBJ whole genome shotgun (WGS) entry which is preliminary data.</text>
</comment>
<evidence type="ECO:0000313" key="6">
    <source>
        <dbReference type="EMBL" id="GAP63364.1"/>
    </source>
</evidence>
<dbReference type="Pfam" id="PF08402">
    <property type="entry name" value="TOBE_2"/>
    <property type="match status" value="1"/>
</dbReference>
<evidence type="ECO:0000256" key="4">
    <source>
        <dbReference type="ARBA" id="ARBA00066388"/>
    </source>
</evidence>
<dbReference type="EMBL" id="BBZA01000138">
    <property type="protein sequence ID" value="GAP63364.1"/>
    <property type="molecule type" value="Genomic_DNA"/>
</dbReference>
<dbReference type="PROSITE" id="PS50893">
    <property type="entry name" value="ABC_TRANSPORTER_2"/>
    <property type="match status" value="1"/>
</dbReference>
<dbReference type="Pfam" id="PF00005">
    <property type="entry name" value="ABC_tran"/>
    <property type="match status" value="1"/>
</dbReference>
<dbReference type="PANTHER" id="PTHR42781:SF4">
    <property type="entry name" value="SPERMIDINE_PUTRESCINE IMPORT ATP-BINDING PROTEIN POTA"/>
    <property type="match status" value="1"/>
</dbReference>
<evidence type="ECO:0000256" key="3">
    <source>
        <dbReference type="ARBA" id="ARBA00022840"/>
    </source>
</evidence>
<keyword evidence="7" id="KW-1185">Reference proteome</keyword>
<dbReference type="InterPro" id="IPR017871">
    <property type="entry name" value="ABC_transporter-like_CS"/>
</dbReference>
<dbReference type="PROSITE" id="PS00211">
    <property type="entry name" value="ABC_TRANSPORTER_1"/>
    <property type="match status" value="1"/>
</dbReference>
<keyword evidence="2" id="KW-0547">Nucleotide-binding</keyword>
<dbReference type="GO" id="GO:0015418">
    <property type="term" value="F:ABC-type quaternary ammonium compound transporting activity"/>
    <property type="evidence" value="ECO:0007669"/>
    <property type="project" value="UniProtKB-EC"/>
</dbReference>
<dbReference type="EC" id="7.6.2.9" evidence="4"/>
<evidence type="ECO:0000256" key="1">
    <source>
        <dbReference type="ARBA" id="ARBA00022448"/>
    </source>
</evidence>
<dbReference type="SMART" id="SM00382">
    <property type="entry name" value="AAA"/>
    <property type="match status" value="1"/>
</dbReference>
<dbReference type="SUPFAM" id="SSF52540">
    <property type="entry name" value="P-loop containing nucleoside triphosphate hydrolases"/>
    <property type="match status" value="1"/>
</dbReference>
<reference evidence="6 7" key="1">
    <citation type="journal article" date="2015" name="Genome Announc.">
        <title>Draft Genome Sequence of a Heterotrophic Facultative Anaerobic Thermophilic Bacterium, Ardenticatena maritima Strain 110ST.</title>
        <authorList>
            <person name="Kawaichi S."/>
            <person name="Yoshida T."/>
            <person name="Sako Y."/>
            <person name="Nakamura R."/>
        </authorList>
    </citation>
    <scope>NUCLEOTIDE SEQUENCE [LARGE SCALE GENOMIC DNA]</scope>
    <source>
        <strain evidence="6 7">110S</strain>
    </source>
</reference>
<dbReference type="GO" id="GO:0016887">
    <property type="term" value="F:ATP hydrolysis activity"/>
    <property type="evidence" value="ECO:0007669"/>
    <property type="project" value="InterPro"/>
</dbReference>
<dbReference type="GO" id="GO:0043190">
    <property type="term" value="C:ATP-binding cassette (ABC) transporter complex"/>
    <property type="evidence" value="ECO:0007669"/>
    <property type="project" value="InterPro"/>
</dbReference>
<dbReference type="SUPFAM" id="SSF50331">
    <property type="entry name" value="MOP-like"/>
    <property type="match status" value="1"/>
</dbReference>